<evidence type="ECO:0000313" key="2">
    <source>
        <dbReference type="EMBL" id="KAK0712181.1"/>
    </source>
</evidence>
<comment type="caution">
    <text evidence="2">The sequence shown here is derived from an EMBL/GenBank/DDBJ whole genome shotgun (WGS) entry which is preliminary data.</text>
</comment>
<feature type="compositionally biased region" description="Low complexity" evidence="1">
    <location>
        <begin position="86"/>
        <end position="101"/>
    </location>
</feature>
<sequence length="347" mass="38042">MSSHSRSPLPSPESLDWEDAPISETGDWASDYYTDSDSEEWTCSDSDAASTTSTKDKAEAAVEEQIAAMMDAGAINSQVVETVGEAETATVESEAPASAAAIKRPPVTPAPQHRQYSRPPVYLEPNWTPPATPAPMPVRTQPVSPPAPATSPSPVPAPTPLAGPRPQQPQATTQPPKPLSPISRTLIAKGYYTSLTNLESSLAAELSTLPPVHPATPPSPGVFVNLYRLLLYNQAYRAADNADRQNRQNHNLPQRGFFTRAFGWFFGGGLSGFDNEVPHPLLMWEEYQAQIDYASVLEERNRKEKEIRERYEKVRVEMRRGYVRLLNGGVDLDEGGRGGHWRDIVGI</sequence>
<proteinExistence type="predicted"/>
<protein>
    <submittedName>
        <fullName evidence="2">Uncharacterized protein</fullName>
    </submittedName>
</protein>
<keyword evidence="3" id="KW-1185">Reference proteome</keyword>
<evidence type="ECO:0000313" key="3">
    <source>
        <dbReference type="Proteomes" id="UP001172159"/>
    </source>
</evidence>
<gene>
    <name evidence="2" type="ORF">B0T21DRAFT_415753</name>
</gene>
<dbReference type="Proteomes" id="UP001172159">
    <property type="component" value="Unassembled WGS sequence"/>
</dbReference>
<dbReference type="AlphaFoldDB" id="A0AA40AAC2"/>
<feature type="compositionally biased region" description="Pro residues" evidence="1">
    <location>
        <begin position="143"/>
        <end position="167"/>
    </location>
</feature>
<feature type="region of interest" description="Disordered" evidence="1">
    <location>
        <begin position="1"/>
        <end position="57"/>
    </location>
</feature>
<feature type="compositionally biased region" description="Pro residues" evidence="1">
    <location>
        <begin position="127"/>
        <end position="136"/>
    </location>
</feature>
<dbReference type="EMBL" id="JAUKTV010000016">
    <property type="protein sequence ID" value="KAK0712181.1"/>
    <property type="molecule type" value="Genomic_DNA"/>
</dbReference>
<reference evidence="2" key="1">
    <citation type="submission" date="2023-06" db="EMBL/GenBank/DDBJ databases">
        <title>Genome-scale phylogeny and comparative genomics of the fungal order Sordariales.</title>
        <authorList>
            <consortium name="Lawrence Berkeley National Laboratory"/>
            <person name="Hensen N."/>
            <person name="Bonometti L."/>
            <person name="Westerberg I."/>
            <person name="Brannstrom I.O."/>
            <person name="Guillou S."/>
            <person name="Cros-Aarteil S."/>
            <person name="Calhoun S."/>
            <person name="Haridas S."/>
            <person name="Kuo A."/>
            <person name="Mondo S."/>
            <person name="Pangilinan J."/>
            <person name="Riley R."/>
            <person name="Labutti K."/>
            <person name="Andreopoulos B."/>
            <person name="Lipzen A."/>
            <person name="Chen C."/>
            <person name="Yanf M."/>
            <person name="Daum C."/>
            <person name="Ng V."/>
            <person name="Clum A."/>
            <person name="Steindorff A."/>
            <person name="Ohm R."/>
            <person name="Martin F."/>
            <person name="Silar P."/>
            <person name="Natvig D."/>
            <person name="Lalanne C."/>
            <person name="Gautier V."/>
            <person name="Ament-Velasquez S.L."/>
            <person name="Kruys A."/>
            <person name="Hutchinson M.I."/>
            <person name="Powell A.J."/>
            <person name="Barry K."/>
            <person name="Miller A.N."/>
            <person name="Grigoriev I.V."/>
            <person name="Debuchy R."/>
            <person name="Gladieux P."/>
            <person name="Thoren M.H."/>
            <person name="Johannesson H."/>
        </authorList>
    </citation>
    <scope>NUCLEOTIDE SEQUENCE</scope>
    <source>
        <strain evidence="2">CBS 540.89</strain>
    </source>
</reference>
<name>A0AA40AAC2_9PEZI</name>
<organism evidence="2 3">
    <name type="scientific">Apiosordaria backusii</name>
    <dbReference type="NCBI Taxonomy" id="314023"/>
    <lineage>
        <taxon>Eukaryota</taxon>
        <taxon>Fungi</taxon>
        <taxon>Dikarya</taxon>
        <taxon>Ascomycota</taxon>
        <taxon>Pezizomycotina</taxon>
        <taxon>Sordariomycetes</taxon>
        <taxon>Sordariomycetidae</taxon>
        <taxon>Sordariales</taxon>
        <taxon>Lasiosphaeriaceae</taxon>
        <taxon>Apiosordaria</taxon>
    </lineage>
</organism>
<feature type="compositionally biased region" description="Low complexity" evidence="1">
    <location>
        <begin position="44"/>
        <end position="53"/>
    </location>
</feature>
<evidence type="ECO:0000256" key="1">
    <source>
        <dbReference type="SAM" id="MobiDB-lite"/>
    </source>
</evidence>
<accession>A0AA40AAC2</accession>
<feature type="region of interest" description="Disordered" evidence="1">
    <location>
        <begin position="86"/>
        <end position="182"/>
    </location>
</feature>